<dbReference type="Pfam" id="PF00392">
    <property type="entry name" value="GntR"/>
    <property type="match status" value="1"/>
</dbReference>
<dbReference type="CDD" id="cd07377">
    <property type="entry name" value="WHTH_GntR"/>
    <property type="match status" value="1"/>
</dbReference>
<accession>A0A963Z213</accession>
<dbReference type="RefSeq" id="WP_227307754.1">
    <property type="nucleotide sequence ID" value="NZ_JAESVA010000004.1"/>
</dbReference>
<dbReference type="Gene3D" id="1.20.120.530">
    <property type="entry name" value="GntR ligand-binding domain-like"/>
    <property type="match status" value="1"/>
</dbReference>
<keyword evidence="3" id="KW-0804">Transcription</keyword>
<protein>
    <submittedName>
        <fullName evidence="5">GntR family transcriptional regulator</fullName>
    </submittedName>
</protein>
<keyword evidence="2" id="KW-0238">DNA-binding</keyword>
<dbReference type="PROSITE" id="PS50949">
    <property type="entry name" value="HTH_GNTR"/>
    <property type="match status" value="1"/>
</dbReference>
<dbReference type="EMBL" id="JAESVA010000004">
    <property type="protein sequence ID" value="MCB8881079.1"/>
    <property type="molecule type" value="Genomic_DNA"/>
</dbReference>
<name>A0A963Z213_9PROT</name>
<evidence type="ECO:0000256" key="3">
    <source>
        <dbReference type="ARBA" id="ARBA00023163"/>
    </source>
</evidence>
<gene>
    <name evidence="5" type="ORF">ACELLULO517_12605</name>
</gene>
<evidence type="ECO:0000313" key="5">
    <source>
        <dbReference type="EMBL" id="MCB8881079.1"/>
    </source>
</evidence>
<reference evidence="5 6" key="1">
    <citation type="journal article" date="2021" name="Microorganisms">
        <title>Acidisoma silvae sp. nov. and Acidisomacellulosilytica sp. nov., Two Acidophilic Bacteria Isolated from Decaying Wood, Hydrolyzing Cellulose and Producing Poly-3-hydroxybutyrate.</title>
        <authorList>
            <person name="Mieszkin S."/>
            <person name="Pouder E."/>
            <person name="Uroz S."/>
            <person name="Simon-Colin C."/>
            <person name="Alain K."/>
        </authorList>
    </citation>
    <scope>NUCLEOTIDE SEQUENCE [LARGE SCALE GENOMIC DNA]</scope>
    <source>
        <strain evidence="5 6">HW T5.17</strain>
    </source>
</reference>
<dbReference type="SUPFAM" id="SSF48008">
    <property type="entry name" value="GntR ligand-binding domain-like"/>
    <property type="match status" value="1"/>
</dbReference>
<sequence length="233" mass="26199">MASAETEDRQANTRSDARLAAVVSALQHDIVFGRLKPRERLVEEELSERFAVGRHVIRAALDELDRNGLVRRRQNRGAVVSDYSPEEVDELYDIRAILQREAARRVPLPASPDFIATLIAVNDDYVRCGKAGDLDKAAIANDQFHQLIFNECRNRHLAELIQQYWIKTAAIHCYAIANPSLADQSREEHALMIQAMRIGDRESFETLSVDHMQPALAAFKAAHGGWISRNTTG</sequence>
<evidence type="ECO:0000259" key="4">
    <source>
        <dbReference type="PROSITE" id="PS50949"/>
    </source>
</evidence>
<dbReference type="SMART" id="SM00345">
    <property type="entry name" value="HTH_GNTR"/>
    <property type="match status" value="1"/>
</dbReference>
<dbReference type="PANTHER" id="PTHR43537">
    <property type="entry name" value="TRANSCRIPTIONAL REGULATOR, GNTR FAMILY"/>
    <property type="match status" value="1"/>
</dbReference>
<keyword evidence="1" id="KW-0805">Transcription regulation</keyword>
<dbReference type="GO" id="GO:0003677">
    <property type="term" value="F:DNA binding"/>
    <property type="evidence" value="ECO:0007669"/>
    <property type="project" value="UniProtKB-KW"/>
</dbReference>
<organism evidence="5 6">
    <name type="scientific">Acidisoma cellulosilyticum</name>
    <dbReference type="NCBI Taxonomy" id="2802395"/>
    <lineage>
        <taxon>Bacteria</taxon>
        <taxon>Pseudomonadati</taxon>
        <taxon>Pseudomonadota</taxon>
        <taxon>Alphaproteobacteria</taxon>
        <taxon>Acetobacterales</taxon>
        <taxon>Acidocellaceae</taxon>
        <taxon>Acidisoma</taxon>
    </lineage>
</organism>
<dbReference type="SUPFAM" id="SSF46785">
    <property type="entry name" value="Winged helix' DNA-binding domain"/>
    <property type="match status" value="1"/>
</dbReference>
<dbReference type="InterPro" id="IPR000524">
    <property type="entry name" value="Tscrpt_reg_HTH_GntR"/>
</dbReference>
<evidence type="ECO:0000256" key="2">
    <source>
        <dbReference type="ARBA" id="ARBA00023125"/>
    </source>
</evidence>
<proteinExistence type="predicted"/>
<dbReference type="PANTHER" id="PTHR43537:SF49">
    <property type="entry name" value="TRANSCRIPTIONAL REGULATORY PROTEIN"/>
    <property type="match status" value="1"/>
</dbReference>
<dbReference type="Gene3D" id="1.10.10.10">
    <property type="entry name" value="Winged helix-like DNA-binding domain superfamily/Winged helix DNA-binding domain"/>
    <property type="match status" value="1"/>
</dbReference>
<dbReference type="InterPro" id="IPR036388">
    <property type="entry name" value="WH-like_DNA-bd_sf"/>
</dbReference>
<dbReference type="InterPro" id="IPR011711">
    <property type="entry name" value="GntR_C"/>
</dbReference>
<evidence type="ECO:0000313" key="6">
    <source>
        <dbReference type="Proteomes" id="UP000721844"/>
    </source>
</evidence>
<dbReference type="Pfam" id="PF07729">
    <property type="entry name" value="FCD"/>
    <property type="match status" value="1"/>
</dbReference>
<dbReference type="AlphaFoldDB" id="A0A963Z213"/>
<feature type="domain" description="HTH gntR-type" evidence="4">
    <location>
        <begin position="16"/>
        <end position="83"/>
    </location>
</feature>
<dbReference type="GO" id="GO:0003700">
    <property type="term" value="F:DNA-binding transcription factor activity"/>
    <property type="evidence" value="ECO:0007669"/>
    <property type="project" value="InterPro"/>
</dbReference>
<dbReference type="SMART" id="SM00895">
    <property type="entry name" value="FCD"/>
    <property type="match status" value="1"/>
</dbReference>
<dbReference type="Proteomes" id="UP000721844">
    <property type="component" value="Unassembled WGS sequence"/>
</dbReference>
<keyword evidence="6" id="KW-1185">Reference proteome</keyword>
<dbReference type="InterPro" id="IPR008920">
    <property type="entry name" value="TF_FadR/GntR_C"/>
</dbReference>
<evidence type="ECO:0000256" key="1">
    <source>
        <dbReference type="ARBA" id="ARBA00023015"/>
    </source>
</evidence>
<comment type="caution">
    <text evidence="5">The sequence shown here is derived from an EMBL/GenBank/DDBJ whole genome shotgun (WGS) entry which is preliminary data.</text>
</comment>
<dbReference type="InterPro" id="IPR036390">
    <property type="entry name" value="WH_DNA-bd_sf"/>
</dbReference>